<name>A0A1I6JQC8_9SPHN</name>
<dbReference type="Proteomes" id="UP000198824">
    <property type="component" value="Unassembled WGS sequence"/>
</dbReference>
<protein>
    <submittedName>
        <fullName evidence="1">Uncharacterized protein</fullName>
    </submittedName>
</protein>
<dbReference type="STRING" id="1166337.SAMN05192580_0665"/>
<organism evidence="1 2">
    <name type="scientific">Sphingomonas jatrophae</name>
    <dbReference type="NCBI Taxonomy" id="1166337"/>
    <lineage>
        <taxon>Bacteria</taxon>
        <taxon>Pseudomonadati</taxon>
        <taxon>Pseudomonadota</taxon>
        <taxon>Alphaproteobacteria</taxon>
        <taxon>Sphingomonadales</taxon>
        <taxon>Sphingomonadaceae</taxon>
        <taxon>Sphingomonas</taxon>
    </lineage>
</organism>
<evidence type="ECO:0000313" key="2">
    <source>
        <dbReference type="Proteomes" id="UP000198824"/>
    </source>
</evidence>
<dbReference type="AlphaFoldDB" id="A0A1I6JQC8"/>
<sequence length="79" mass="9163">MPIPDDYRTYLQQTRAVQKDERGREVLAGLTFSETHEYLAYLRNCKSHEPGGPSSERYLKLARQHARAARLAGRFRTIN</sequence>
<dbReference type="RefSeq" id="WP_093310661.1">
    <property type="nucleotide sequence ID" value="NZ_FOZG01000001.1"/>
</dbReference>
<keyword evidence="2" id="KW-1185">Reference proteome</keyword>
<dbReference type="OrthoDB" id="8687905at2"/>
<accession>A0A1I6JQC8</accession>
<reference evidence="1 2" key="1">
    <citation type="submission" date="2016-10" db="EMBL/GenBank/DDBJ databases">
        <authorList>
            <person name="de Groot N.N."/>
        </authorList>
    </citation>
    <scope>NUCLEOTIDE SEQUENCE [LARGE SCALE GENOMIC DNA]</scope>
    <source>
        <strain evidence="1 2">S5-249</strain>
    </source>
</reference>
<proteinExistence type="predicted"/>
<dbReference type="EMBL" id="FOZG01000001">
    <property type="protein sequence ID" value="SFR81111.1"/>
    <property type="molecule type" value="Genomic_DNA"/>
</dbReference>
<gene>
    <name evidence="1" type="ORF">SAMN05192580_0665</name>
</gene>
<evidence type="ECO:0000313" key="1">
    <source>
        <dbReference type="EMBL" id="SFR81111.1"/>
    </source>
</evidence>